<reference evidence="1 2" key="1">
    <citation type="journal article" date="2018" name="J. Allergy Clin. Immunol.">
        <title>High-quality assembly of Dermatophagoides pteronyssinus genome and transcriptome reveals a wide range of novel allergens.</title>
        <authorList>
            <person name="Liu X.Y."/>
            <person name="Yang K.Y."/>
            <person name="Wang M.Q."/>
            <person name="Kwok J.S."/>
            <person name="Zeng X."/>
            <person name="Yang Z."/>
            <person name="Xiao X.J."/>
            <person name="Lau C.P."/>
            <person name="Li Y."/>
            <person name="Huang Z.M."/>
            <person name="Ba J.G."/>
            <person name="Yim A.K."/>
            <person name="Ouyang C.Y."/>
            <person name="Ngai S.M."/>
            <person name="Chan T.F."/>
            <person name="Leung E.L."/>
            <person name="Liu L."/>
            <person name="Liu Z.G."/>
            <person name="Tsui S.K."/>
        </authorList>
    </citation>
    <scope>NUCLEOTIDE SEQUENCE [LARGE SCALE GENOMIC DNA]</scope>
    <source>
        <strain evidence="1">Derp</strain>
    </source>
</reference>
<dbReference type="EMBL" id="NJHN03000012">
    <property type="protein sequence ID" value="KAH9426205.1"/>
    <property type="molecule type" value="Genomic_DNA"/>
</dbReference>
<organism evidence="1 2">
    <name type="scientific">Dermatophagoides pteronyssinus</name>
    <name type="common">European house dust mite</name>
    <dbReference type="NCBI Taxonomy" id="6956"/>
    <lineage>
        <taxon>Eukaryota</taxon>
        <taxon>Metazoa</taxon>
        <taxon>Ecdysozoa</taxon>
        <taxon>Arthropoda</taxon>
        <taxon>Chelicerata</taxon>
        <taxon>Arachnida</taxon>
        <taxon>Acari</taxon>
        <taxon>Acariformes</taxon>
        <taxon>Sarcoptiformes</taxon>
        <taxon>Astigmata</taxon>
        <taxon>Psoroptidia</taxon>
        <taxon>Analgoidea</taxon>
        <taxon>Pyroglyphidae</taxon>
        <taxon>Dermatophagoidinae</taxon>
        <taxon>Dermatophagoides</taxon>
    </lineage>
</organism>
<evidence type="ECO:0000313" key="1">
    <source>
        <dbReference type="EMBL" id="KAH9426205.1"/>
    </source>
</evidence>
<evidence type="ECO:0000313" key="2">
    <source>
        <dbReference type="Proteomes" id="UP000887458"/>
    </source>
</evidence>
<comment type="caution">
    <text evidence="1">The sequence shown here is derived from an EMBL/GenBank/DDBJ whole genome shotgun (WGS) entry which is preliminary data.</text>
</comment>
<protein>
    <submittedName>
        <fullName evidence="1">Uncharacterized protein</fullName>
    </submittedName>
</protein>
<keyword evidence="2" id="KW-1185">Reference proteome</keyword>
<dbReference type="Proteomes" id="UP000887458">
    <property type="component" value="Unassembled WGS sequence"/>
</dbReference>
<reference evidence="1 2" key="2">
    <citation type="journal article" date="2022" name="Mol. Biol. Evol.">
        <title>Comparative Genomics Reveals Insights into the Divergent Evolution of Astigmatic Mites and Household Pest Adaptations.</title>
        <authorList>
            <person name="Xiong Q."/>
            <person name="Wan A.T."/>
            <person name="Liu X."/>
            <person name="Fung C.S."/>
            <person name="Xiao X."/>
            <person name="Malainual N."/>
            <person name="Hou J."/>
            <person name="Wang L."/>
            <person name="Wang M."/>
            <person name="Yang K.Y."/>
            <person name="Cui Y."/>
            <person name="Leung E.L."/>
            <person name="Nong W."/>
            <person name="Shin S.K."/>
            <person name="Au S.W."/>
            <person name="Jeong K.Y."/>
            <person name="Chew F.T."/>
            <person name="Hui J.H."/>
            <person name="Leung T.F."/>
            <person name="Tungtrongchitr A."/>
            <person name="Zhong N."/>
            <person name="Liu Z."/>
            <person name="Tsui S.K."/>
        </authorList>
    </citation>
    <scope>NUCLEOTIDE SEQUENCE [LARGE SCALE GENOMIC DNA]</scope>
    <source>
        <strain evidence="1">Derp</strain>
    </source>
</reference>
<name>A0ABQ8JUV5_DERPT</name>
<gene>
    <name evidence="1" type="ORF">DERP_007145</name>
</gene>
<sequence>MNNNNFIIFDYLWLGIYCANYKLQKKKKFKNPMNKIFSYLAMLLFSHRSKIIEPNQIEFETQMEQQQQQQQQPQQKL</sequence>
<proteinExistence type="predicted"/>
<accession>A0ABQ8JUV5</accession>